<keyword evidence="5" id="KW-1185">Reference proteome</keyword>
<evidence type="ECO:0000256" key="1">
    <source>
        <dbReference type="ARBA" id="ARBA00022679"/>
    </source>
</evidence>
<keyword evidence="1" id="KW-0808">Transferase</keyword>
<dbReference type="OrthoDB" id="163776at2"/>
<gene>
    <name evidence="4" type="ORF">DFR64_1679</name>
</gene>
<protein>
    <submittedName>
        <fullName evidence="4">Ribokinase</fullName>
    </submittedName>
</protein>
<keyword evidence="2 4" id="KW-0418">Kinase</keyword>
<dbReference type="GO" id="GO:0016301">
    <property type="term" value="F:kinase activity"/>
    <property type="evidence" value="ECO:0007669"/>
    <property type="project" value="UniProtKB-KW"/>
</dbReference>
<dbReference type="AlphaFoldDB" id="A0A347ZQS7"/>
<evidence type="ECO:0000313" key="4">
    <source>
        <dbReference type="EMBL" id="REG11786.1"/>
    </source>
</evidence>
<proteinExistence type="predicted"/>
<dbReference type="RefSeq" id="WP_116224902.1">
    <property type="nucleotide sequence ID" value="NZ_AP018437.1"/>
</dbReference>
<name>A0A347ZQS7_9CHLR</name>
<accession>A0A347ZQS7</accession>
<dbReference type="EMBL" id="QUMS01000001">
    <property type="protein sequence ID" value="REG11786.1"/>
    <property type="molecule type" value="Genomic_DNA"/>
</dbReference>
<evidence type="ECO:0000313" key="5">
    <source>
        <dbReference type="Proteomes" id="UP000256388"/>
    </source>
</evidence>
<dbReference type="Pfam" id="PF00294">
    <property type="entry name" value="PfkB"/>
    <property type="match status" value="1"/>
</dbReference>
<dbReference type="InterPro" id="IPR002173">
    <property type="entry name" value="Carboh/pur_kinase_PfkB_CS"/>
</dbReference>
<dbReference type="SUPFAM" id="SSF53613">
    <property type="entry name" value="Ribokinase-like"/>
    <property type="match status" value="1"/>
</dbReference>
<evidence type="ECO:0000259" key="3">
    <source>
        <dbReference type="Pfam" id="PF00294"/>
    </source>
</evidence>
<sequence length="309" mass="34127">MKNKITTIGNLTIDDIVLCDTAEIYLASIGGNALFSAIGARIWDAAPLIVSRIGKSFPIEFKQQVKVLGINTALIPMACNDIRNWALYEPGGARQFVNHMTSGSHYDMSITAAELPKECWDADGIHVAPMPTDVQYDVLKAIRQLKNKGTVVSWDPHEYYLSQPDFNKMAYEMLEMVDLFLPSKEEVTAMCGNRDIYTCIKEFASRGPTVVAVKMSTDGSIVYDKSSGDFYHVPIINSITKDPTGAGDAYCGGFLNAFIESGDAVLAACSATVSSSYIVEEIGAINKLKADFSTRNFRYERIRYNVKKY</sequence>
<dbReference type="PROSITE" id="PS00584">
    <property type="entry name" value="PFKB_KINASES_2"/>
    <property type="match status" value="1"/>
</dbReference>
<reference evidence="4 5" key="1">
    <citation type="submission" date="2018-08" db="EMBL/GenBank/DDBJ databases">
        <title>Genomic Encyclopedia of Type Strains, Phase IV (KMG-IV): sequencing the most valuable type-strain genomes for metagenomic binning, comparative biology and taxonomic classification.</title>
        <authorList>
            <person name="Goeker M."/>
        </authorList>
    </citation>
    <scope>NUCLEOTIDE SEQUENCE [LARGE SCALE GENOMIC DNA]</scope>
    <source>
        <strain evidence="4 5">DSM 23923</strain>
    </source>
</reference>
<dbReference type="Proteomes" id="UP000256388">
    <property type="component" value="Unassembled WGS sequence"/>
</dbReference>
<dbReference type="PANTHER" id="PTHR47098:SF2">
    <property type="entry name" value="PROTEIN MAK32"/>
    <property type="match status" value="1"/>
</dbReference>
<dbReference type="PANTHER" id="PTHR47098">
    <property type="entry name" value="PROTEIN MAK32"/>
    <property type="match status" value="1"/>
</dbReference>
<feature type="domain" description="Carbohydrate kinase PfkB" evidence="3">
    <location>
        <begin position="28"/>
        <end position="288"/>
    </location>
</feature>
<dbReference type="InterPro" id="IPR011611">
    <property type="entry name" value="PfkB_dom"/>
</dbReference>
<organism evidence="4 5">
    <name type="scientific">Pelolinea submarina</name>
    <dbReference type="NCBI Taxonomy" id="913107"/>
    <lineage>
        <taxon>Bacteria</taxon>
        <taxon>Bacillati</taxon>
        <taxon>Chloroflexota</taxon>
        <taxon>Anaerolineae</taxon>
        <taxon>Anaerolineales</taxon>
        <taxon>Anaerolineaceae</taxon>
        <taxon>Pelolinea</taxon>
    </lineage>
</organism>
<dbReference type="Gene3D" id="3.40.1190.20">
    <property type="match status" value="1"/>
</dbReference>
<comment type="caution">
    <text evidence="4">The sequence shown here is derived from an EMBL/GenBank/DDBJ whole genome shotgun (WGS) entry which is preliminary data.</text>
</comment>
<dbReference type="InterPro" id="IPR029056">
    <property type="entry name" value="Ribokinase-like"/>
</dbReference>
<evidence type="ECO:0000256" key="2">
    <source>
        <dbReference type="ARBA" id="ARBA00022777"/>
    </source>
</evidence>